<protein>
    <submittedName>
        <fullName evidence="8">Type II secretion system protein</fullName>
    </submittedName>
</protein>
<keyword evidence="2" id="KW-1003">Cell membrane</keyword>
<reference evidence="8" key="1">
    <citation type="submission" date="2009-01" db="EMBL/GenBank/DDBJ databases">
        <title>Complete sequence of Anaeromyxobacter dehalogenans 2CP-1.</title>
        <authorList>
            <consortium name="US DOE Joint Genome Institute"/>
            <person name="Lucas S."/>
            <person name="Copeland A."/>
            <person name="Lapidus A."/>
            <person name="Glavina del Rio T."/>
            <person name="Dalin E."/>
            <person name="Tice H."/>
            <person name="Bruce D."/>
            <person name="Goodwin L."/>
            <person name="Pitluck S."/>
            <person name="Saunders E."/>
            <person name="Brettin T."/>
            <person name="Detter J.C."/>
            <person name="Han C."/>
            <person name="Larimer F."/>
            <person name="Land M."/>
            <person name="Hauser L."/>
            <person name="Kyrpides N."/>
            <person name="Ovchinnikova G."/>
            <person name="Beliaev A.S."/>
            <person name="Richardson P."/>
        </authorList>
    </citation>
    <scope>NUCLEOTIDE SEQUENCE</scope>
    <source>
        <strain evidence="8">2CP-1</strain>
    </source>
</reference>
<evidence type="ECO:0000256" key="5">
    <source>
        <dbReference type="ARBA" id="ARBA00023136"/>
    </source>
</evidence>
<gene>
    <name evidence="8" type="ordered locus">A2cp1_3011</name>
</gene>
<dbReference type="Pfam" id="PF00482">
    <property type="entry name" value="T2SSF"/>
    <property type="match status" value="1"/>
</dbReference>
<dbReference type="RefSeq" id="WP_012634076.1">
    <property type="nucleotide sequence ID" value="NC_011891.1"/>
</dbReference>
<dbReference type="GO" id="GO:0005886">
    <property type="term" value="C:plasma membrane"/>
    <property type="evidence" value="ECO:0007669"/>
    <property type="project" value="UniProtKB-SubCell"/>
</dbReference>
<evidence type="ECO:0000256" key="3">
    <source>
        <dbReference type="ARBA" id="ARBA00022692"/>
    </source>
</evidence>
<feature type="transmembrane region" description="Helical" evidence="6">
    <location>
        <begin position="107"/>
        <end position="124"/>
    </location>
</feature>
<dbReference type="Proteomes" id="UP000007089">
    <property type="component" value="Chromosome"/>
</dbReference>
<dbReference type="HOGENOM" id="CLU_056917_0_0_7"/>
<name>B8JFG9_ANAD2</name>
<evidence type="ECO:0000313" key="9">
    <source>
        <dbReference type="Proteomes" id="UP000007089"/>
    </source>
</evidence>
<evidence type="ECO:0000256" key="2">
    <source>
        <dbReference type="ARBA" id="ARBA00022475"/>
    </source>
</evidence>
<dbReference type="EMBL" id="CP001359">
    <property type="protein sequence ID" value="ACL66346.1"/>
    <property type="molecule type" value="Genomic_DNA"/>
</dbReference>
<feature type="transmembrane region" description="Helical" evidence="6">
    <location>
        <begin position="136"/>
        <end position="154"/>
    </location>
</feature>
<evidence type="ECO:0000256" key="6">
    <source>
        <dbReference type="SAM" id="Phobius"/>
    </source>
</evidence>
<evidence type="ECO:0000256" key="1">
    <source>
        <dbReference type="ARBA" id="ARBA00004651"/>
    </source>
</evidence>
<dbReference type="KEGG" id="acp:A2cp1_3011"/>
<accession>B8JFG9</accession>
<sequence>MRFDPLAFGIALLGLVGLVGLAAAWVAIARRSGALVADRLADPATVDPFASTIEPIVETPAATRSALGRALDVLTRFARPMGDEAARLQLRLEQGGFRGPHAVSVHLALKLTLAVGLLLTFLFVNAHRAERIEPAFVVAVLAFAAGFYLPDLLLTSRISSRQLTLERGLPDALDLLVTCVEAGLGLDASVQRVSEEIHRAWPQLATELRTTFLEVKAGIPRIEAFRRLATRTGVKDLKSLSATLAQTEIFGTSVALALRVQSDGMRVRRMHRAEEKAAYVSVKMTLPLILCILPSLLAVIMGPAIIGIMRALMPALGGK</sequence>
<proteinExistence type="predicted"/>
<feature type="domain" description="Type II secretion system protein GspF" evidence="7">
    <location>
        <begin position="173"/>
        <end position="301"/>
    </location>
</feature>
<keyword evidence="9" id="KW-1185">Reference proteome</keyword>
<evidence type="ECO:0000256" key="4">
    <source>
        <dbReference type="ARBA" id="ARBA00022989"/>
    </source>
</evidence>
<feature type="transmembrane region" description="Helical" evidence="6">
    <location>
        <begin position="286"/>
        <end position="309"/>
    </location>
</feature>
<keyword evidence="5 6" id="KW-0472">Membrane</keyword>
<evidence type="ECO:0000259" key="7">
    <source>
        <dbReference type="Pfam" id="PF00482"/>
    </source>
</evidence>
<dbReference type="PANTHER" id="PTHR35007">
    <property type="entry name" value="INTEGRAL MEMBRANE PROTEIN-RELATED"/>
    <property type="match status" value="1"/>
</dbReference>
<comment type="subcellular location">
    <subcellularLocation>
        <location evidence="1">Cell membrane</location>
        <topology evidence="1">Multi-pass membrane protein</topology>
    </subcellularLocation>
</comment>
<evidence type="ECO:0000313" key="8">
    <source>
        <dbReference type="EMBL" id="ACL66346.1"/>
    </source>
</evidence>
<dbReference type="AlphaFoldDB" id="B8JFG9"/>
<feature type="transmembrane region" description="Helical" evidence="6">
    <location>
        <begin position="6"/>
        <end position="29"/>
    </location>
</feature>
<keyword evidence="3 6" id="KW-0812">Transmembrane</keyword>
<organism evidence="8 9">
    <name type="scientific">Anaeromyxobacter dehalogenans (strain ATCC BAA-258 / DSM 21875 / 2CP-1)</name>
    <dbReference type="NCBI Taxonomy" id="455488"/>
    <lineage>
        <taxon>Bacteria</taxon>
        <taxon>Pseudomonadati</taxon>
        <taxon>Myxococcota</taxon>
        <taxon>Myxococcia</taxon>
        <taxon>Myxococcales</taxon>
        <taxon>Cystobacterineae</taxon>
        <taxon>Anaeromyxobacteraceae</taxon>
        <taxon>Anaeromyxobacter</taxon>
    </lineage>
</organism>
<dbReference type="PANTHER" id="PTHR35007:SF2">
    <property type="entry name" value="PILUS ASSEMBLE PROTEIN"/>
    <property type="match status" value="1"/>
</dbReference>
<keyword evidence="4 6" id="KW-1133">Transmembrane helix</keyword>
<dbReference type="InterPro" id="IPR018076">
    <property type="entry name" value="T2SS_GspF_dom"/>
</dbReference>